<reference evidence="2 3" key="1">
    <citation type="submission" date="2019-02" db="EMBL/GenBank/DDBJ databases">
        <authorList>
            <person name="Li S.-H."/>
        </authorList>
    </citation>
    <scope>NUCLEOTIDE SEQUENCE [LARGE SCALE GENOMIC DNA]</scope>
    <source>
        <strain evidence="2 3">IMCC14385</strain>
    </source>
</reference>
<proteinExistence type="predicted"/>
<evidence type="ECO:0000256" key="1">
    <source>
        <dbReference type="SAM" id="Phobius"/>
    </source>
</evidence>
<dbReference type="EMBL" id="CP036422">
    <property type="protein sequence ID" value="QFU74480.1"/>
    <property type="molecule type" value="Genomic_DNA"/>
</dbReference>
<dbReference type="AlphaFoldDB" id="A0A5P9NFC8"/>
<feature type="transmembrane region" description="Helical" evidence="1">
    <location>
        <begin position="262"/>
        <end position="280"/>
    </location>
</feature>
<accession>A0A5P9NFC8</accession>
<keyword evidence="1" id="KW-0812">Transmembrane</keyword>
<name>A0A5P9NFC8_9GAMM</name>
<protein>
    <submittedName>
        <fullName evidence="2">Uncharacterized protein</fullName>
    </submittedName>
</protein>
<gene>
    <name evidence="2" type="ORF">EY643_01750</name>
</gene>
<feature type="transmembrane region" description="Helical" evidence="1">
    <location>
        <begin position="24"/>
        <end position="47"/>
    </location>
</feature>
<keyword evidence="1" id="KW-1133">Transmembrane helix</keyword>
<evidence type="ECO:0000313" key="2">
    <source>
        <dbReference type="EMBL" id="QFU74480.1"/>
    </source>
</evidence>
<keyword evidence="3" id="KW-1185">Reference proteome</keyword>
<organism evidence="2 3">
    <name type="scientific">Halioglobus maricola</name>
    <dbReference type="NCBI Taxonomy" id="2601894"/>
    <lineage>
        <taxon>Bacteria</taxon>
        <taxon>Pseudomonadati</taxon>
        <taxon>Pseudomonadota</taxon>
        <taxon>Gammaproteobacteria</taxon>
        <taxon>Cellvibrionales</taxon>
        <taxon>Halieaceae</taxon>
        <taxon>Halioglobus</taxon>
    </lineage>
</organism>
<dbReference type="OrthoDB" id="5723632at2"/>
<keyword evidence="1" id="KW-0472">Membrane</keyword>
<dbReference type="RefSeq" id="WP_152660592.1">
    <property type="nucleotide sequence ID" value="NZ_CP036422.1"/>
</dbReference>
<dbReference type="KEGG" id="halc:EY643_01750"/>
<feature type="transmembrane region" description="Helical" evidence="1">
    <location>
        <begin position="232"/>
        <end position="256"/>
    </location>
</feature>
<evidence type="ECO:0000313" key="3">
    <source>
        <dbReference type="Proteomes" id="UP000326287"/>
    </source>
</evidence>
<sequence>MTTDSATEAALDASPPPAVSNRQFVVALAWSLIALAMGALIVIGLYVSFSPMLTRLESASTLKDARAWKFDGSDLTARIGTGKTENGSLRITGLQSGQDERAIFSRRTRLKAADYPFLESTIEDRHPGAHIYFIWRTERAPEEVFYVPIQWANDGPQLSLLASHKEWRGTITEIGIDVYGDLREQGPLVRELILNPSSRTNFLSAIVTEWTAFRNWTQKSAHHLRGTPSIPILSPTVATAAWVGVSLLLILLLGVIRGRQSRIALTIVVAIPWISLDLLWQGNLNTQIKETRYLFAGKDQHEKHLSDRESELYRYIQYLKGSVLPAPGVKIYLMHDSERRGYRRLRAQQYLLPHNVYNFGKTPPIRSLRSGDYILVLDSIPEIGYQPTGILSWGNSKVPASLIDKQELGQLYQVGE</sequence>
<dbReference type="Proteomes" id="UP000326287">
    <property type="component" value="Chromosome"/>
</dbReference>